<keyword evidence="3" id="KW-0732">Signal</keyword>
<dbReference type="PANTHER" id="PTHR33236">
    <property type="entry name" value="INTRAFLAGELLAR TRANSPORT PROTEIN 122 FAMILY PROTEIN-RELATED"/>
    <property type="match status" value="1"/>
</dbReference>
<gene>
    <name evidence="5" type="ORF">AFUS01_LOCUS395</name>
</gene>
<dbReference type="OrthoDB" id="6337346at2759"/>
<feature type="domain" description="CUB" evidence="4">
    <location>
        <begin position="92"/>
        <end position="215"/>
    </location>
</feature>
<organism evidence="5 6">
    <name type="scientific">Allacma fusca</name>
    <dbReference type="NCBI Taxonomy" id="39272"/>
    <lineage>
        <taxon>Eukaryota</taxon>
        <taxon>Metazoa</taxon>
        <taxon>Ecdysozoa</taxon>
        <taxon>Arthropoda</taxon>
        <taxon>Hexapoda</taxon>
        <taxon>Collembola</taxon>
        <taxon>Symphypleona</taxon>
        <taxon>Sminthuridae</taxon>
        <taxon>Allacma</taxon>
    </lineage>
</organism>
<evidence type="ECO:0000313" key="5">
    <source>
        <dbReference type="EMBL" id="CAG7640722.1"/>
    </source>
</evidence>
<dbReference type="AlphaFoldDB" id="A0A8J2J4M2"/>
<dbReference type="PROSITE" id="PS01180">
    <property type="entry name" value="CUB"/>
    <property type="match status" value="2"/>
</dbReference>
<evidence type="ECO:0000259" key="4">
    <source>
        <dbReference type="PROSITE" id="PS01180"/>
    </source>
</evidence>
<dbReference type="EMBL" id="CAJVCH010001746">
    <property type="protein sequence ID" value="CAG7640722.1"/>
    <property type="molecule type" value="Genomic_DNA"/>
</dbReference>
<feature type="chain" id="PRO_5035231472" description="CUB domain-containing protein" evidence="3">
    <location>
        <begin position="26"/>
        <end position="376"/>
    </location>
</feature>
<evidence type="ECO:0000313" key="6">
    <source>
        <dbReference type="Proteomes" id="UP000708208"/>
    </source>
</evidence>
<proteinExistence type="predicted"/>
<evidence type="ECO:0000256" key="1">
    <source>
        <dbReference type="ARBA" id="ARBA00023157"/>
    </source>
</evidence>
<reference evidence="5" key="1">
    <citation type="submission" date="2021-06" db="EMBL/GenBank/DDBJ databases">
        <authorList>
            <person name="Hodson N. C."/>
            <person name="Mongue J. A."/>
            <person name="Jaron S. K."/>
        </authorList>
    </citation>
    <scope>NUCLEOTIDE SEQUENCE</scope>
</reference>
<dbReference type="Proteomes" id="UP000708208">
    <property type="component" value="Unassembled WGS sequence"/>
</dbReference>
<dbReference type="InterPro" id="IPR058698">
    <property type="entry name" value="CUB_metazoa"/>
</dbReference>
<feature type="domain" description="CUB" evidence="4">
    <location>
        <begin position="225"/>
        <end position="371"/>
    </location>
</feature>
<keyword evidence="1" id="KW-1015">Disulfide bond</keyword>
<accession>A0A8J2J4M2</accession>
<comment type="caution">
    <text evidence="5">The sequence shown here is derived from an EMBL/GenBank/DDBJ whole genome shotgun (WGS) entry which is preliminary data.</text>
</comment>
<name>A0A8J2J4M2_9HEXA</name>
<dbReference type="InterPro" id="IPR000859">
    <property type="entry name" value="CUB_dom"/>
</dbReference>
<evidence type="ECO:0000256" key="3">
    <source>
        <dbReference type="SAM" id="SignalP"/>
    </source>
</evidence>
<protein>
    <recommendedName>
        <fullName evidence="4">CUB domain-containing protein</fullName>
    </recommendedName>
</protein>
<dbReference type="Pfam" id="PF26080">
    <property type="entry name" value="CUB_animal"/>
    <property type="match status" value="1"/>
</dbReference>
<comment type="caution">
    <text evidence="2">Lacks conserved residue(s) required for the propagation of feature annotation.</text>
</comment>
<sequence>MGLKNISATVALWVTFMCFLGISSGEQILDKRFGKLFPFFSIVRITNQPCVPESGSQMGTCFTNTQCEKAAGTVNGKCASGFGVCCVVSATCESTITQNNTVFRNRDAPNSFTPTGLELCNVRISKPNSKICQVKLDFISMNLAPADAMGQCMSDRLSINGATPNVPANLCGMLTGQSMYLDFGSSDRLSMSMITDGAANPSARDWNVKVTYYECNAQLRAPDGCLQYFTAATGQVRMLGYPMAPHLADLDYTVCVRPEDGAGSIVWSHCQGEPAGDVFSMTKAKRMDDTMGMPEDMCNMDYVMIMTDEVMSTAVPMPKMNDRYCGNALKAMPPFTVRSTAKPFIMRVKTDSTEPAEDVMNTGFCLAWRQEPPRPK</sequence>
<evidence type="ECO:0000256" key="2">
    <source>
        <dbReference type="PROSITE-ProRule" id="PRU00059"/>
    </source>
</evidence>
<feature type="signal peptide" evidence="3">
    <location>
        <begin position="1"/>
        <end position="25"/>
    </location>
</feature>
<keyword evidence="6" id="KW-1185">Reference proteome</keyword>
<dbReference type="PANTHER" id="PTHR33236:SF5">
    <property type="entry name" value="CUB DOMAIN-CONTAINING PROTEIN"/>
    <property type="match status" value="1"/>
</dbReference>